<keyword evidence="6" id="KW-1185">Reference proteome</keyword>
<dbReference type="EC" id="3.4.21.-" evidence="5"/>
<evidence type="ECO:0000313" key="5">
    <source>
        <dbReference type="EMBL" id="MFL0195139.1"/>
    </source>
</evidence>
<dbReference type="EMBL" id="JBJHZX010000006">
    <property type="protein sequence ID" value="MFL0195139.1"/>
    <property type="molecule type" value="Genomic_DNA"/>
</dbReference>
<dbReference type="Proteomes" id="UP001623660">
    <property type="component" value="Unassembled WGS sequence"/>
</dbReference>
<dbReference type="PANTHER" id="PTHR43343">
    <property type="entry name" value="PEPTIDASE S12"/>
    <property type="match status" value="1"/>
</dbReference>
<dbReference type="PANTHER" id="PTHR43343:SF3">
    <property type="entry name" value="PROTEASE DO-LIKE 8, CHLOROPLASTIC"/>
    <property type="match status" value="1"/>
</dbReference>
<dbReference type="SUPFAM" id="SSF50494">
    <property type="entry name" value="Trypsin-like serine proteases"/>
    <property type="match status" value="1"/>
</dbReference>
<dbReference type="Pfam" id="PF13365">
    <property type="entry name" value="Trypsin_2"/>
    <property type="match status" value="1"/>
</dbReference>
<protein>
    <submittedName>
        <fullName evidence="5">S1C family serine protease</fullName>
        <ecNumber evidence="5">3.4.21.-</ecNumber>
    </submittedName>
</protein>
<comment type="caution">
    <text evidence="5">The sequence shown here is derived from an EMBL/GenBank/DDBJ whole genome shotgun (WGS) entry which is preliminary data.</text>
</comment>
<dbReference type="Gene3D" id="2.40.10.120">
    <property type="match status" value="1"/>
</dbReference>
<evidence type="ECO:0000256" key="3">
    <source>
        <dbReference type="SAM" id="Phobius"/>
    </source>
</evidence>
<keyword evidence="2 5" id="KW-0378">Hydrolase</keyword>
<keyword evidence="3" id="KW-1133">Transmembrane helix</keyword>
<keyword evidence="3" id="KW-0472">Membrane</keyword>
<dbReference type="InterPro" id="IPR001940">
    <property type="entry name" value="Peptidase_S1C"/>
</dbReference>
<sequence>MDDNNRYENVRDVHWEKVEVDTAKIKFVNIKRQPNIRTLAKLFCFILVAAISGGISGAYIVNRRENAKIYTPDNQLLVESNKNTEKQEDASEGFYSNSIAKIAQTVGPSVVGISNKAEGYFGLQDVGSGSGIIIDSNGYIATNYHVIEGADKVTVRLSSGKVLDASILGVNQGADLAVIKVNAKNLPVVKFGDSSTVKIGDIVVAIGNSLGQEFPSVTAGIISALNRKIEYNGSVYKVIQTDAAINPGNSGGALCDIKGYVIGINSLKLGSDSNIAGINFAININDARNIINSLMSYGEGSKPYLGIYGEGVVSQDNKIQGIYVQQVEKNSGAAASGIKPTDILMDIDGRPVKNLSDIEEILQGHKVGDKVLGRIWRNGRIINTQIVLSGNNESK</sequence>
<feature type="transmembrane region" description="Helical" evidence="3">
    <location>
        <begin position="39"/>
        <end position="61"/>
    </location>
</feature>
<keyword evidence="3" id="KW-0812">Transmembrane</keyword>
<evidence type="ECO:0000256" key="1">
    <source>
        <dbReference type="ARBA" id="ARBA00022670"/>
    </source>
</evidence>
<name>A0ABW8SGG1_9CLOT</name>
<proteinExistence type="predicted"/>
<feature type="domain" description="PDZ" evidence="4">
    <location>
        <begin position="294"/>
        <end position="356"/>
    </location>
</feature>
<dbReference type="RefSeq" id="WP_406791257.1">
    <property type="nucleotide sequence ID" value="NZ_JBJHZX010000006.1"/>
</dbReference>
<dbReference type="GO" id="GO:0006508">
    <property type="term" value="P:proteolysis"/>
    <property type="evidence" value="ECO:0007669"/>
    <property type="project" value="UniProtKB-KW"/>
</dbReference>
<dbReference type="SMART" id="SM00228">
    <property type="entry name" value="PDZ"/>
    <property type="match status" value="1"/>
</dbReference>
<dbReference type="InterPro" id="IPR009003">
    <property type="entry name" value="Peptidase_S1_PA"/>
</dbReference>
<evidence type="ECO:0000259" key="4">
    <source>
        <dbReference type="PROSITE" id="PS50106"/>
    </source>
</evidence>
<gene>
    <name evidence="5" type="ORF">ACJDU8_06075</name>
</gene>
<accession>A0ABW8SGG1</accession>
<evidence type="ECO:0000313" key="6">
    <source>
        <dbReference type="Proteomes" id="UP001623660"/>
    </source>
</evidence>
<organism evidence="5 6">
    <name type="scientific">Candidatus Clostridium eludens</name>
    <dbReference type="NCBI Taxonomy" id="3381663"/>
    <lineage>
        <taxon>Bacteria</taxon>
        <taxon>Bacillati</taxon>
        <taxon>Bacillota</taxon>
        <taxon>Clostridia</taxon>
        <taxon>Eubacteriales</taxon>
        <taxon>Clostridiaceae</taxon>
        <taxon>Clostridium</taxon>
    </lineage>
</organism>
<reference evidence="5 6" key="1">
    <citation type="submission" date="2024-11" db="EMBL/GenBank/DDBJ databases">
        <authorList>
            <person name="Heng Y.C."/>
            <person name="Lim A.C.H."/>
            <person name="Lee J.K.Y."/>
            <person name="Kittelmann S."/>
        </authorList>
    </citation>
    <scope>NUCLEOTIDE SEQUENCE [LARGE SCALE GENOMIC DNA]</scope>
    <source>
        <strain evidence="5 6">WILCCON 0269</strain>
    </source>
</reference>
<keyword evidence="1 5" id="KW-0645">Protease</keyword>
<dbReference type="PRINTS" id="PR00834">
    <property type="entry name" value="PROTEASES2C"/>
</dbReference>
<dbReference type="InterPro" id="IPR051201">
    <property type="entry name" value="Chloro_Bact_Ser_Proteases"/>
</dbReference>
<dbReference type="Gene3D" id="2.30.42.10">
    <property type="match status" value="1"/>
</dbReference>
<dbReference type="Pfam" id="PF13180">
    <property type="entry name" value="PDZ_2"/>
    <property type="match status" value="1"/>
</dbReference>
<evidence type="ECO:0000256" key="2">
    <source>
        <dbReference type="ARBA" id="ARBA00022801"/>
    </source>
</evidence>
<dbReference type="InterPro" id="IPR001478">
    <property type="entry name" value="PDZ"/>
</dbReference>
<dbReference type="SUPFAM" id="SSF50156">
    <property type="entry name" value="PDZ domain-like"/>
    <property type="match status" value="1"/>
</dbReference>
<dbReference type="PROSITE" id="PS50106">
    <property type="entry name" value="PDZ"/>
    <property type="match status" value="1"/>
</dbReference>
<dbReference type="InterPro" id="IPR036034">
    <property type="entry name" value="PDZ_sf"/>
</dbReference>
<dbReference type="GO" id="GO:0008233">
    <property type="term" value="F:peptidase activity"/>
    <property type="evidence" value="ECO:0007669"/>
    <property type="project" value="UniProtKB-KW"/>
</dbReference>